<sequence>MYLALHHPSDILDLSAEQLQYILKVVLLCVYDDYIDYVWNKLPGHLKVDSEVRTYQHDIAYSRSNDLTDRHAADNVLADKALRRVTARDSALSERAAAAAVWAALKTKTKIGMGMKPKKIMRKNTTKKITKKRILPTAKRGGALPFLPMLGALGSLIGRAAGVANAVNDSSRDVCAYRTLEVFSCVTRYRRAECVETKAVS</sequence>
<dbReference type="AlphaFoldDB" id="A0A151JMZ6"/>
<evidence type="ECO:0000313" key="1">
    <source>
        <dbReference type="EMBL" id="KYN27532.1"/>
    </source>
</evidence>
<name>A0A151JMZ6_9HYME</name>
<dbReference type="EMBL" id="KQ978912">
    <property type="protein sequence ID" value="KYN27532.1"/>
    <property type="molecule type" value="Genomic_DNA"/>
</dbReference>
<organism evidence="1 2">
    <name type="scientific">Trachymyrmex cornetzi</name>
    <dbReference type="NCBI Taxonomy" id="471704"/>
    <lineage>
        <taxon>Eukaryota</taxon>
        <taxon>Metazoa</taxon>
        <taxon>Ecdysozoa</taxon>
        <taxon>Arthropoda</taxon>
        <taxon>Hexapoda</taxon>
        <taxon>Insecta</taxon>
        <taxon>Pterygota</taxon>
        <taxon>Neoptera</taxon>
        <taxon>Endopterygota</taxon>
        <taxon>Hymenoptera</taxon>
        <taxon>Apocrita</taxon>
        <taxon>Aculeata</taxon>
        <taxon>Formicoidea</taxon>
        <taxon>Formicidae</taxon>
        <taxon>Myrmicinae</taxon>
        <taxon>Trachymyrmex</taxon>
    </lineage>
</organism>
<evidence type="ECO:0000313" key="2">
    <source>
        <dbReference type="Proteomes" id="UP000078492"/>
    </source>
</evidence>
<keyword evidence="2" id="KW-1185">Reference proteome</keyword>
<proteinExistence type="predicted"/>
<dbReference type="Proteomes" id="UP000078492">
    <property type="component" value="Unassembled WGS sequence"/>
</dbReference>
<protein>
    <submittedName>
        <fullName evidence="1">Uncharacterized protein</fullName>
    </submittedName>
</protein>
<accession>A0A151JMZ6</accession>
<gene>
    <name evidence="1" type="ORF">ALC57_03078</name>
</gene>
<reference evidence="1 2" key="1">
    <citation type="submission" date="2015-09" db="EMBL/GenBank/DDBJ databases">
        <title>Trachymyrmex cornetzi WGS genome.</title>
        <authorList>
            <person name="Nygaard S."/>
            <person name="Hu H."/>
            <person name="Boomsma J."/>
            <person name="Zhang G."/>
        </authorList>
    </citation>
    <scope>NUCLEOTIDE SEQUENCE [LARGE SCALE GENOMIC DNA]</scope>
    <source>
        <strain evidence="1">Tcor2-1</strain>
        <tissue evidence="1">Whole body</tissue>
    </source>
</reference>